<dbReference type="Pfam" id="PF20181">
    <property type="entry name" value="DUF6544"/>
    <property type="match status" value="1"/>
</dbReference>
<sequence length="269" mass="31241">MWYVPGILALCLLIIVIKRRLTAKEFEQEVTELFALPDGLTNQAFSYTQLVDLPGPVQAYFRHVLKDGEPYINYVRLKHNGQFKTGLNKKWVDIKGEQYFTVKKPGFIWKGTTTLFTARDMYISDKGRLVVSLFSLYNIVNAKGKKFNQGELLRWLAESVWFPTNLLPSEHLRWQPVDTQTAKLLFTYKGLSLSYIVSFRNGEIIQFETTRYMGDEKLETWIGKLGAYQKINGIIVPTKIEAIWRLAKGDFSYAKFNVLRIDYNLPKKF</sequence>
<dbReference type="Proteomes" id="UP000619078">
    <property type="component" value="Unassembled WGS sequence"/>
</dbReference>
<name>A0A926NNJ4_9SPHI</name>
<reference evidence="1" key="1">
    <citation type="submission" date="2020-09" db="EMBL/GenBank/DDBJ databases">
        <title>Novel species of Mucilaginibacter isolated from a glacier on the Tibetan Plateau.</title>
        <authorList>
            <person name="Liu Q."/>
            <person name="Xin Y.-H."/>
        </authorList>
    </citation>
    <scope>NUCLEOTIDE SEQUENCE</scope>
    <source>
        <strain evidence="1">ZB1P21</strain>
    </source>
</reference>
<dbReference type="AlphaFoldDB" id="A0A926NNJ4"/>
<evidence type="ECO:0000313" key="2">
    <source>
        <dbReference type="Proteomes" id="UP000619078"/>
    </source>
</evidence>
<dbReference type="EMBL" id="JACWMX010000003">
    <property type="protein sequence ID" value="MBD1393016.1"/>
    <property type="molecule type" value="Genomic_DNA"/>
</dbReference>
<accession>A0A926NNJ4</accession>
<proteinExistence type="predicted"/>
<comment type="caution">
    <text evidence="1">The sequence shown here is derived from an EMBL/GenBank/DDBJ whole genome shotgun (WGS) entry which is preliminary data.</text>
</comment>
<evidence type="ECO:0000313" key="1">
    <source>
        <dbReference type="EMBL" id="MBD1393016.1"/>
    </source>
</evidence>
<dbReference type="InterPro" id="IPR046674">
    <property type="entry name" value="DUF6544"/>
</dbReference>
<keyword evidence="2" id="KW-1185">Reference proteome</keyword>
<protein>
    <submittedName>
        <fullName evidence="1">Uncharacterized protein</fullName>
    </submittedName>
</protein>
<organism evidence="1 2">
    <name type="scientific">Mucilaginibacter glaciei</name>
    <dbReference type="NCBI Taxonomy" id="2772109"/>
    <lineage>
        <taxon>Bacteria</taxon>
        <taxon>Pseudomonadati</taxon>
        <taxon>Bacteroidota</taxon>
        <taxon>Sphingobacteriia</taxon>
        <taxon>Sphingobacteriales</taxon>
        <taxon>Sphingobacteriaceae</taxon>
        <taxon>Mucilaginibacter</taxon>
    </lineage>
</organism>
<gene>
    <name evidence="1" type="ORF">IDJ76_07900</name>
</gene>